<comment type="caution">
    <text evidence="2">The sequence shown here is derived from an EMBL/GenBank/DDBJ whole genome shotgun (WGS) entry which is preliminary data.</text>
</comment>
<feature type="region of interest" description="Disordered" evidence="1">
    <location>
        <begin position="24"/>
        <end position="90"/>
    </location>
</feature>
<dbReference type="AlphaFoldDB" id="A0A918AJK5"/>
<protein>
    <submittedName>
        <fullName evidence="2">Uncharacterized protein</fullName>
    </submittedName>
</protein>
<accession>A0A918AJK5</accession>
<proteinExistence type="predicted"/>
<sequence>MTRLALDGPRRVVTIRGALALDGQVGNAPSASGSTTSGPTSSSRRTPPDCSSERGGAESPGAEHGVVVEPGASPLSIEDAGDRGNGNGMPEERLTMLERAALLVLMAEARELTNAELRDLAGFTLDGAHRRRLNDLGLVTSTKVGRAYVHDLTDEGAVRCQAELSAPRPPRAGYAGGALYVLLAGLRRHLEITGGTLGGLFTPDLRHRVEAAYRVLAPRAGDSVSLRVLREHLDDVPTDRLDRALTALAERPDVHLRAEADQKSLTEADRRAALVLGGSPRHTLAIEAAG</sequence>
<reference evidence="2" key="1">
    <citation type="journal article" date="2014" name="Int. J. Syst. Evol. Microbiol.">
        <title>Complete genome sequence of Corynebacterium casei LMG S-19264T (=DSM 44701T), isolated from a smear-ripened cheese.</title>
        <authorList>
            <consortium name="US DOE Joint Genome Institute (JGI-PGF)"/>
            <person name="Walter F."/>
            <person name="Albersmeier A."/>
            <person name="Kalinowski J."/>
            <person name="Ruckert C."/>
        </authorList>
    </citation>
    <scope>NUCLEOTIDE SEQUENCE</scope>
    <source>
        <strain evidence="2">JCM 3313</strain>
    </source>
</reference>
<feature type="compositionally biased region" description="Low complexity" evidence="1">
    <location>
        <begin position="28"/>
        <end position="45"/>
    </location>
</feature>
<keyword evidence="3" id="KW-1185">Reference proteome</keyword>
<gene>
    <name evidence="2" type="ORF">GCM10010185_15770</name>
</gene>
<dbReference type="Proteomes" id="UP000639606">
    <property type="component" value="Unassembled WGS sequence"/>
</dbReference>
<evidence type="ECO:0000313" key="2">
    <source>
        <dbReference type="EMBL" id="GGP44867.1"/>
    </source>
</evidence>
<name>A0A918AJK5_9PSEU</name>
<reference evidence="2" key="2">
    <citation type="submission" date="2020-09" db="EMBL/GenBank/DDBJ databases">
        <authorList>
            <person name="Sun Q."/>
            <person name="Ohkuma M."/>
        </authorList>
    </citation>
    <scope>NUCLEOTIDE SEQUENCE</scope>
    <source>
        <strain evidence="2">JCM 3313</strain>
    </source>
</reference>
<dbReference type="EMBL" id="BMRG01000002">
    <property type="protein sequence ID" value="GGP44867.1"/>
    <property type="molecule type" value="Genomic_DNA"/>
</dbReference>
<evidence type="ECO:0000256" key="1">
    <source>
        <dbReference type="SAM" id="MobiDB-lite"/>
    </source>
</evidence>
<organism evidence="2 3">
    <name type="scientific">Saccharothrix coeruleofusca</name>
    <dbReference type="NCBI Taxonomy" id="33919"/>
    <lineage>
        <taxon>Bacteria</taxon>
        <taxon>Bacillati</taxon>
        <taxon>Actinomycetota</taxon>
        <taxon>Actinomycetes</taxon>
        <taxon>Pseudonocardiales</taxon>
        <taxon>Pseudonocardiaceae</taxon>
        <taxon>Saccharothrix</taxon>
    </lineage>
</organism>
<evidence type="ECO:0000313" key="3">
    <source>
        <dbReference type="Proteomes" id="UP000639606"/>
    </source>
</evidence>